<dbReference type="RefSeq" id="WP_092345914.1">
    <property type="nucleotide sequence ID" value="NZ_FNQN01000003.1"/>
</dbReference>
<dbReference type="InterPro" id="IPR006638">
    <property type="entry name" value="Elp3/MiaA/NifB-like_rSAM"/>
</dbReference>
<feature type="domain" description="B12-binding" evidence="6">
    <location>
        <begin position="1"/>
        <end position="133"/>
    </location>
</feature>
<dbReference type="AlphaFoldDB" id="A0A1H3YM77"/>
<evidence type="ECO:0000256" key="5">
    <source>
        <dbReference type="ARBA" id="ARBA00023014"/>
    </source>
</evidence>
<name>A0A1H3YM77_9BACT</name>
<dbReference type="GO" id="GO:0046872">
    <property type="term" value="F:metal ion binding"/>
    <property type="evidence" value="ECO:0007669"/>
    <property type="project" value="UniProtKB-KW"/>
</dbReference>
<evidence type="ECO:0000256" key="1">
    <source>
        <dbReference type="ARBA" id="ARBA00001966"/>
    </source>
</evidence>
<feature type="domain" description="Radical SAM core" evidence="7">
    <location>
        <begin position="168"/>
        <end position="391"/>
    </location>
</feature>
<dbReference type="OrthoDB" id="9762608at2"/>
<dbReference type="Proteomes" id="UP000199409">
    <property type="component" value="Unassembled WGS sequence"/>
</dbReference>
<dbReference type="SFLD" id="SFLDG01123">
    <property type="entry name" value="methyltransferase_(Class_B)"/>
    <property type="match status" value="1"/>
</dbReference>
<dbReference type="PROSITE" id="PS51332">
    <property type="entry name" value="B12_BINDING"/>
    <property type="match status" value="1"/>
</dbReference>
<dbReference type="GO" id="GO:0005829">
    <property type="term" value="C:cytosol"/>
    <property type="evidence" value="ECO:0007669"/>
    <property type="project" value="TreeGrafter"/>
</dbReference>
<dbReference type="InterPro" id="IPR058240">
    <property type="entry name" value="rSAM_sf"/>
</dbReference>
<reference evidence="8 9" key="1">
    <citation type="submission" date="2016-10" db="EMBL/GenBank/DDBJ databases">
        <authorList>
            <person name="de Groot N.N."/>
        </authorList>
    </citation>
    <scope>NUCLEOTIDE SEQUENCE [LARGE SCALE GENOMIC DNA]</scope>
    <source>
        <strain evidence="8 9">DSM 7343</strain>
    </source>
</reference>
<dbReference type="Gene3D" id="3.40.50.280">
    <property type="entry name" value="Cobalamin-binding domain"/>
    <property type="match status" value="1"/>
</dbReference>
<organism evidence="8 9">
    <name type="scientific">Desulfuromusa kysingii</name>
    <dbReference type="NCBI Taxonomy" id="37625"/>
    <lineage>
        <taxon>Bacteria</taxon>
        <taxon>Pseudomonadati</taxon>
        <taxon>Thermodesulfobacteriota</taxon>
        <taxon>Desulfuromonadia</taxon>
        <taxon>Desulfuromonadales</taxon>
        <taxon>Geopsychrobacteraceae</taxon>
        <taxon>Desulfuromusa</taxon>
    </lineage>
</organism>
<dbReference type="STRING" id="37625.SAMN05660420_01294"/>
<evidence type="ECO:0000259" key="7">
    <source>
        <dbReference type="PROSITE" id="PS51918"/>
    </source>
</evidence>
<dbReference type="Gene3D" id="3.80.30.20">
    <property type="entry name" value="tm_1862 like domain"/>
    <property type="match status" value="1"/>
</dbReference>
<evidence type="ECO:0000313" key="9">
    <source>
        <dbReference type="Proteomes" id="UP000199409"/>
    </source>
</evidence>
<dbReference type="InterPro" id="IPR051198">
    <property type="entry name" value="BchE-like"/>
</dbReference>
<dbReference type="InterPro" id="IPR025288">
    <property type="entry name" value="DUF4080"/>
</dbReference>
<keyword evidence="3" id="KW-0479">Metal-binding</keyword>
<gene>
    <name evidence="8" type="ORF">SAMN05660420_01294</name>
</gene>
<sequence>MLTLLTTLHSKYIHASLALPCLAAYCGDACGEIMIREYSVNEPKEIVLAQIVACEAEVICFSVYLWNRVETLELVACLKRINPQLKIVLGGPEVSFETREFFQHHPVDALICGEGEIPLRRLLSTWQQGQTLPPVAGIQTPEHPEHKDLDLLESLDAIPSPFAAGLVDLTRGLVYYESSRGCPYTCSFCMSSLDDRVRSFSLERIKADLQILMDGRVAKIKFVDRTFNYNKQRTLEIFSFILKHNICSHFHFEIGAHLLDEAALKLLEQVPEETFQFEIGVQSTLPETLQRVGRDASLQSLADNVHFLRSKTNIHLHLDLIAGLPGESYLQFLHSIDWVIGLNAHHLQIEPVKLLPGAPLRLQAQNWGIEYDPSPPYTILKSEQLGFDDLERLRGIGRLLDLFVNSGRFAFVLQKLITHFSRLSLLLEDLDRFWRQSGLYAQSLSLTGQCLAFDRYLQQSFSGAELLAYRELLGRDYAHHQRVVAGSAPEFFNTDLSAEESKAARVRVKQEWEALNRKGKVQYFTAVFYSLPDYPGRTVLIFLYPVKNATGLQVKELQL</sequence>
<keyword evidence="5" id="KW-0411">Iron-sulfur</keyword>
<dbReference type="InterPro" id="IPR006158">
    <property type="entry name" value="Cobalamin-bd"/>
</dbReference>
<dbReference type="Pfam" id="PF04055">
    <property type="entry name" value="Radical_SAM"/>
    <property type="match status" value="1"/>
</dbReference>
<dbReference type="SUPFAM" id="SSF102114">
    <property type="entry name" value="Radical SAM enzymes"/>
    <property type="match status" value="1"/>
</dbReference>
<evidence type="ECO:0000256" key="3">
    <source>
        <dbReference type="ARBA" id="ARBA00022723"/>
    </source>
</evidence>
<comment type="cofactor">
    <cofactor evidence="1">
        <name>[4Fe-4S] cluster</name>
        <dbReference type="ChEBI" id="CHEBI:49883"/>
    </cofactor>
</comment>
<dbReference type="EMBL" id="FNQN01000003">
    <property type="protein sequence ID" value="SEA12517.1"/>
    <property type="molecule type" value="Genomic_DNA"/>
</dbReference>
<protein>
    <submittedName>
        <fullName evidence="8">Anaerobic magnesium-protoporphyrin IX monomethyl ester cyclase</fullName>
    </submittedName>
</protein>
<dbReference type="PANTHER" id="PTHR43409">
    <property type="entry name" value="ANAEROBIC MAGNESIUM-PROTOPORPHYRIN IX MONOMETHYL ESTER CYCLASE-RELATED"/>
    <property type="match status" value="1"/>
</dbReference>
<dbReference type="SFLD" id="SFLDG01082">
    <property type="entry name" value="B12-binding_domain_containing"/>
    <property type="match status" value="1"/>
</dbReference>
<dbReference type="GO" id="GO:0003824">
    <property type="term" value="F:catalytic activity"/>
    <property type="evidence" value="ECO:0007669"/>
    <property type="project" value="InterPro"/>
</dbReference>
<dbReference type="PANTHER" id="PTHR43409:SF16">
    <property type="entry name" value="SLR0320 PROTEIN"/>
    <property type="match status" value="1"/>
</dbReference>
<evidence type="ECO:0000256" key="4">
    <source>
        <dbReference type="ARBA" id="ARBA00023004"/>
    </source>
</evidence>
<dbReference type="Pfam" id="PF02310">
    <property type="entry name" value="B12-binding"/>
    <property type="match status" value="1"/>
</dbReference>
<dbReference type="Pfam" id="PF13311">
    <property type="entry name" value="DUF4080"/>
    <property type="match status" value="1"/>
</dbReference>
<keyword evidence="2" id="KW-0949">S-adenosyl-L-methionine</keyword>
<proteinExistence type="predicted"/>
<dbReference type="InterPro" id="IPR034466">
    <property type="entry name" value="Methyltransferase_Class_B"/>
</dbReference>
<evidence type="ECO:0000313" key="8">
    <source>
        <dbReference type="EMBL" id="SEA12517.1"/>
    </source>
</evidence>
<dbReference type="GO" id="GO:0051539">
    <property type="term" value="F:4 iron, 4 sulfur cluster binding"/>
    <property type="evidence" value="ECO:0007669"/>
    <property type="project" value="UniProtKB-KW"/>
</dbReference>
<dbReference type="SMART" id="SM00729">
    <property type="entry name" value="Elp3"/>
    <property type="match status" value="1"/>
</dbReference>
<dbReference type="PROSITE" id="PS51918">
    <property type="entry name" value="RADICAL_SAM"/>
    <property type="match status" value="1"/>
</dbReference>
<dbReference type="SFLD" id="SFLDS00029">
    <property type="entry name" value="Radical_SAM"/>
    <property type="match status" value="1"/>
</dbReference>
<evidence type="ECO:0000259" key="6">
    <source>
        <dbReference type="PROSITE" id="PS51332"/>
    </source>
</evidence>
<keyword evidence="4" id="KW-0408">Iron</keyword>
<accession>A0A1H3YM77</accession>
<dbReference type="InterPro" id="IPR023404">
    <property type="entry name" value="rSAM_horseshoe"/>
</dbReference>
<evidence type="ECO:0000256" key="2">
    <source>
        <dbReference type="ARBA" id="ARBA00022691"/>
    </source>
</evidence>
<dbReference type="InterPro" id="IPR007197">
    <property type="entry name" value="rSAM"/>
</dbReference>
<dbReference type="GO" id="GO:0031419">
    <property type="term" value="F:cobalamin binding"/>
    <property type="evidence" value="ECO:0007669"/>
    <property type="project" value="InterPro"/>
</dbReference>
<keyword evidence="9" id="KW-1185">Reference proteome</keyword>